<dbReference type="Pfam" id="PF13303">
    <property type="entry name" value="PTS_EIIC_2"/>
    <property type="match status" value="1"/>
</dbReference>
<evidence type="ECO:0000256" key="1">
    <source>
        <dbReference type="ARBA" id="ARBA00004651"/>
    </source>
</evidence>
<dbReference type="AlphaFoldDB" id="A0A0M1VWN9"/>
<dbReference type="Proteomes" id="UP000004925">
    <property type="component" value="Unassembled WGS sequence"/>
</dbReference>
<feature type="transmembrane region" description="Helical" evidence="8">
    <location>
        <begin position="194"/>
        <end position="214"/>
    </location>
</feature>
<proteinExistence type="predicted"/>
<keyword evidence="4" id="KW-0762">Sugar transport</keyword>
<dbReference type="GO" id="GO:0005886">
    <property type="term" value="C:plasma membrane"/>
    <property type="evidence" value="ECO:0007669"/>
    <property type="project" value="UniProtKB-SubCell"/>
</dbReference>
<evidence type="ECO:0000313" key="10">
    <source>
        <dbReference type="EMBL" id="EEO41061.1"/>
    </source>
</evidence>
<evidence type="ECO:0000256" key="7">
    <source>
        <dbReference type="ARBA" id="ARBA00023136"/>
    </source>
</evidence>
<dbReference type="HOGENOM" id="CLU_063648_0_0_0"/>
<comment type="caution">
    <text evidence="10">The sequence shown here is derived from an EMBL/GenBank/DDBJ whole genome shotgun (WGS) entry which is preliminary data.</text>
</comment>
<gene>
    <name evidence="10" type="ORF">FSCG_01774</name>
</gene>
<protein>
    <recommendedName>
        <fullName evidence="9">Phosphotransferase system EIIC domain-containing protein</fullName>
    </recommendedName>
</protein>
<evidence type="ECO:0000313" key="11">
    <source>
        <dbReference type="Proteomes" id="UP000004925"/>
    </source>
</evidence>
<feature type="transmembrane region" description="Helical" evidence="8">
    <location>
        <begin position="163"/>
        <end position="188"/>
    </location>
</feature>
<keyword evidence="2" id="KW-0813">Transport</keyword>
<feature type="transmembrane region" description="Helical" evidence="8">
    <location>
        <begin position="295"/>
        <end position="314"/>
    </location>
</feature>
<name>A0A0M1VWN9_FUSVC</name>
<organism evidence="10 11">
    <name type="scientific">Fusobacterium vincentii 4_1_13</name>
    <dbReference type="NCBI Taxonomy" id="469606"/>
    <lineage>
        <taxon>Bacteria</taxon>
        <taxon>Fusobacteriati</taxon>
        <taxon>Fusobacteriota</taxon>
        <taxon>Fusobacteriia</taxon>
        <taxon>Fusobacteriales</taxon>
        <taxon>Fusobacteriaceae</taxon>
        <taxon>Fusobacterium</taxon>
    </lineage>
</organism>
<evidence type="ECO:0000256" key="6">
    <source>
        <dbReference type="ARBA" id="ARBA00022989"/>
    </source>
</evidence>
<feature type="transmembrane region" description="Helical" evidence="8">
    <location>
        <begin position="38"/>
        <end position="59"/>
    </location>
</feature>
<feature type="domain" description="Phosphotransferase system EIIC" evidence="9">
    <location>
        <begin position="6"/>
        <end position="329"/>
    </location>
</feature>
<evidence type="ECO:0000256" key="5">
    <source>
        <dbReference type="ARBA" id="ARBA00022692"/>
    </source>
</evidence>
<evidence type="ECO:0000256" key="4">
    <source>
        <dbReference type="ARBA" id="ARBA00022597"/>
    </source>
</evidence>
<evidence type="ECO:0000256" key="8">
    <source>
        <dbReference type="SAM" id="Phobius"/>
    </source>
</evidence>
<dbReference type="EMBL" id="ACDE02000023">
    <property type="protein sequence ID" value="EEO41061.1"/>
    <property type="molecule type" value="Genomic_DNA"/>
</dbReference>
<dbReference type="eggNOG" id="COG3641">
    <property type="taxonomic scope" value="Bacteria"/>
</dbReference>
<dbReference type="InterPro" id="IPR003352">
    <property type="entry name" value="PTS_EIIC"/>
</dbReference>
<keyword evidence="3" id="KW-1003">Cell membrane</keyword>
<accession>A0A0M1VWN9</accession>
<feature type="transmembrane region" description="Helical" evidence="8">
    <location>
        <begin position="97"/>
        <end position="115"/>
    </location>
</feature>
<evidence type="ECO:0000256" key="3">
    <source>
        <dbReference type="ARBA" id="ARBA00022475"/>
    </source>
</evidence>
<reference evidence="10 11" key="1">
    <citation type="submission" date="2011-10" db="EMBL/GenBank/DDBJ databases">
        <title>The Genome Sequence of Fusobacterium sp. 4_1_13.</title>
        <authorList>
            <consortium name="The Broad Institute Genome Sequencing Platform"/>
            <person name="Earl A."/>
            <person name="Ward D."/>
            <person name="Feldgarden M."/>
            <person name="Gevers D."/>
            <person name="Strauss J."/>
            <person name="Ambrose C."/>
            <person name="Allen-Vercoe E."/>
            <person name="Young S.K."/>
            <person name="Zeng Q."/>
            <person name="Gargeya S."/>
            <person name="Fitzgerald M."/>
            <person name="Haas B."/>
            <person name="Abouelleil A."/>
            <person name="Alvarado L."/>
            <person name="Arachchi H.M."/>
            <person name="Berlin A."/>
            <person name="Brown A."/>
            <person name="Chapman S.B."/>
            <person name="Chen Z."/>
            <person name="Dunbar C."/>
            <person name="Freedman E."/>
            <person name="Gearin G."/>
            <person name="Goldberg J."/>
            <person name="Griggs A."/>
            <person name="Gujja S."/>
            <person name="Heiman D."/>
            <person name="Howarth C."/>
            <person name="Larson L."/>
            <person name="Lui A."/>
            <person name="MacDonald P.J."/>
            <person name="Montmayeur A."/>
            <person name="Murphy C."/>
            <person name="Neiman D."/>
            <person name="Pearson M."/>
            <person name="Priest M."/>
            <person name="Roberts A."/>
            <person name="Saif S."/>
            <person name="Shea T."/>
            <person name="Shenoy N."/>
            <person name="Sisk P."/>
            <person name="Stolte C."/>
            <person name="Sykes S."/>
            <person name="Wortman J."/>
            <person name="Nusbaum C."/>
            <person name="Birren B."/>
        </authorList>
    </citation>
    <scope>NUCLEOTIDE SEQUENCE [LARGE SCALE GENOMIC DNA]</scope>
    <source>
        <strain evidence="10 11">4_1_13</strain>
    </source>
</reference>
<dbReference type="GO" id="GO:0008982">
    <property type="term" value="F:protein-N(PI)-phosphohistidine-sugar phosphotransferase activity"/>
    <property type="evidence" value="ECO:0007669"/>
    <property type="project" value="InterPro"/>
</dbReference>
<keyword evidence="7 8" id="KW-0472">Membrane</keyword>
<sequence length="330" mass="34680">MKNFFIKSLNGMAFGLFSSLIVGLILKQIGTLFNIEFLIYLGGFSQLLMGAGIGVGVAYALESHVLILISSAITGMYGAGSINFVDGQAILKVGEPMGAYFSVIFGLLISKKIAGKTKFDIILLPMTTIVFGCLLGKIFSPYISAVIAEIGVIVNRTTELRPILMGLTLSVIMGIILTLPISSAAIGISLGLSGLAAGAALTGCCCQMIGFAVMSYDDNDLGTVFSIGFGTSMIQIPNIIKNPIIWIPPIASSAILGVLSTTVFKLSSNSIASGMGTSGFVGQIASFTANGMSYLPTMIILHFLLPAILTFIIYKLLKKKGYIKAGDLKI</sequence>
<dbReference type="GO" id="GO:0009401">
    <property type="term" value="P:phosphoenolpyruvate-dependent sugar phosphotransferase system"/>
    <property type="evidence" value="ECO:0007669"/>
    <property type="project" value="InterPro"/>
</dbReference>
<feature type="transmembrane region" description="Helical" evidence="8">
    <location>
        <begin position="65"/>
        <end position="85"/>
    </location>
</feature>
<comment type="subcellular location">
    <subcellularLocation>
        <location evidence="1">Cell membrane</location>
        <topology evidence="1">Multi-pass membrane protein</topology>
    </subcellularLocation>
</comment>
<dbReference type="RefSeq" id="WP_008803491.1">
    <property type="nucleotide sequence ID" value="NZ_KQ235738.1"/>
</dbReference>
<keyword evidence="5 8" id="KW-0812">Transmembrane</keyword>
<evidence type="ECO:0000256" key="2">
    <source>
        <dbReference type="ARBA" id="ARBA00022448"/>
    </source>
</evidence>
<keyword evidence="6 8" id="KW-1133">Transmembrane helix</keyword>
<feature type="transmembrane region" description="Helical" evidence="8">
    <location>
        <begin position="6"/>
        <end position="26"/>
    </location>
</feature>
<feature type="transmembrane region" description="Helical" evidence="8">
    <location>
        <begin position="121"/>
        <end position="143"/>
    </location>
</feature>
<evidence type="ECO:0000259" key="9">
    <source>
        <dbReference type="Pfam" id="PF13303"/>
    </source>
</evidence>